<sequence>MEATKVINVQGKPDLWLPPGFRFHPTDDELISFYLTGKVLNSSFAAHAIAEVDLNKYEPWDLPEKANIGEKEWYFFTLRDRKYPTGMRTNRATMAGYWKATGKDRDVISSRTSSLAGMKKTLVFYRGRAPRGEKTNWIMHEYRLEGKAGALSSLKTTKEWVVCRIFKKKAGAKKHMTVQTDKDVSYSGGSEPPSPVAGRYHRTGTENADEVNWYNDQASCITKHECEDLENREYLPGNAWNYKEGASFLAPSDNIPNNMGSIVKTSLYPDILGNGSLSITGKISSFAQDFIPSHCSAPYSNTASKQVIDNHTNANSLIKSCKLEPYYNPSVDQSLTTSTMTEIINSWMGETMGYDYAGIRQLPPLQLPPPIESSMETDVHTNENTSNSHRFLRYHSDPSSGMVELGNFYRL</sequence>
<dbReference type="EMBL" id="CM055107">
    <property type="protein sequence ID" value="KAJ7527324.1"/>
    <property type="molecule type" value="Genomic_DNA"/>
</dbReference>
<gene>
    <name evidence="1" type="ORF">O6H91_16G048500</name>
</gene>
<proteinExistence type="predicted"/>
<keyword evidence="2" id="KW-1185">Reference proteome</keyword>
<accession>A0ACC2BC24</accession>
<name>A0ACC2BC24_DIPCM</name>
<organism evidence="1 2">
    <name type="scientific">Diphasiastrum complanatum</name>
    <name type="common">Issler's clubmoss</name>
    <name type="synonym">Lycopodium complanatum</name>
    <dbReference type="NCBI Taxonomy" id="34168"/>
    <lineage>
        <taxon>Eukaryota</taxon>
        <taxon>Viridiplantae</taxon>
        <taxon>Streptophyta</taxon>
        <taxon>Embryophyta</taxon>
        <taxon>Tracheophyta</taxon>
        <taxon>Lycopodiopsida</taxon>
        <taxon>Lycopodiales</taxon>
        <taxon>Lycopodiaceae</taxon>
        <taxon>Lycopodioideae</taxon>
        <taxon>Diphasiastrum</taxon>
    </lineage>
</organism>
<reference evidence="2" key="1">
    <citation type="journal article" date="2024" name="Proc. Natl. Acad. Sci. U.S.A.">
        <title>Extraordinary preservation of gene collinearity over three hundred million years revealed in homosporous lycophytes.</title>
        <authorList>
            <person name="Li C."/>
            <person name="Wickell D."/>
            <person name="Kuo L.Y."/>
            <person name="Chen X."/>
            <person name="Nie B."/>
            <person name="Liao X."/>
            <person name="Peng D."/>
            <person name="Ji J."/>
            <person name="Jenkins J."/>
            <person name="Williams M."/>
            <person name="Shu S."/>
            <person name="Plott C."/>
            <person name="Barry K."/>
            <person name="Rajasekar S."/>
            <person name="Grimwood J."/>
            <person name="Han X."/>
            <person name="Sun S."/>
            <person name="Hou Z."/>
            <person name="He W."/>
            <person name="Dai G."/>
            <person name="Sun C."/>
            <person name="Schmutz J."/>
            <person name="Leebens-Mack J.H."/>
            <person name="Li F.W."/>
            <person name="Wang L."/>
        </authorList>
    </citation>
    <scope>NUCLEOTIDE SEQUENCE [LARGE SCALE GENOMIC DNA]</scope>
    <source>
        <strain evidence="2">cv. PW_Plant_1</strain>
    </source>
</reference>
<comment type="caution">
    <text evidence="1">The sequence shown here is derived from an EMBL/GenBank/DDBJ whole genome shotgun (WGS) entry which is preliminary data.</text>
</comment>
<dbReference type="Proteomes" id="UP001162992">
    <property type="component" value="Chromosome 16"/>
</dbReference>
<protein>
    <submittedName>
        <fullName evidence="1">Uncharacterized protein</fullName>
    </submittedName>
</protein>
<evidence type="ECO:0000313" key="1">
    <source>
        <dbReference type="EMBL" id="KAJ7527324.1"/>
    </source>
</evidence>
<evidence type="ECO:0000313" key="2">
    <source>
        <dbReference type="Proteomes" id="UP001162992"/>
    </source>
</evidence>